<feature type="chain" id="PRO_5046570961" evidence="1">
    <location>
        <begin position="20"/>
        <end position="387"/>
    </location>
</feature>
<comment type="caution">
    <text evidence="2">The sequence shown here is derived from an EMBL/GenBank/DDBJ whole genome shotgun (WGS) entry which is preliminary data.</text>
</comment>
<dbReference type="EMBL" id="BAAAZW010000004">
    <property type="protein sequence ID" value="GAA3958603.1"/>
    <property type="molecule type" value="Genomic_DNA"/>
</dbReference>
<dbReference type="PROSITE" id="PS51257">
    <property type="entry name" value="PROKAR_LIPOPROTEIN"/>
    <property type="match status" value="1"/>
</dbReference>
<organism evidence="2 3">
    <name type="scientific">Gordonia caeni</name>
    <dbReference type="NCBI Taxonomy" id="1007097"/>
    <lineage>
        <taxon>Bacteria</taxon>
        <taxon>Bacillati</taxon>
        <taxon>Actinomycetota</taxon>
        <taxon>Actinomycetes</taxon>
        <taxon>Mycobacteriales</taxon>
        <taxon>Gordoniaceae</taxon>
        <taxon>Gordonia</taxon>
    </lineage>
</organism>
<dbReference type="Proteomes" id="UP001418444">
    <property type="component" value="Unassembled WGS sequence"/>
</dbReference>
<feature type="signal peptide" evidence="1">
    <location>
        <begin position="1"/>
        <end position="19"/>
    </location>
</feature>
<protein>
    <submittedName>
        <fullName evidence="2">Prolyl oligopeptidase family serine peptidase</fullName>
    </submittedName>
</protein>
<accession>A0ABP7P2L2</accession>
<evidence type="ECO:0000313" key="3">
    <source>
        <dbReference type="Proteomes" id="UP001418444"/>
    </source>
</evidence>
<evidence type="ECO:0000313" key="2">
    <source>
        <dbReference type="EMBL" id="GAA3958603.1"/>
    </source>
</evidence>
<dbReference type="SUPFAM" id="SSF53474">
    <property type="entry name" value="alpha/beta-Hydrolases"/>
    <property type="match status" value="1"/>
</dbReference>
<evidence type="ECO:0000256" key="1">
    <source>
        <dbReference type="SAM" id="SignalP"/>
    </source>
</evidence>
<keyword evidence="3" id="KW-1185">Reference proteome</keyword>
<gene>
    <name evidence="2" type="ORF">GCM10022231_17710</name>
</gene>
<dbReference type="InterPro" id="IPR005152">
    <property type="entry name" value="Lipase_secreted"/>
</dbReference>
<name>A0ABP7P2L2_9ACTN</name>
<dbReference type="PANTHER" id="PTHR34853:SF1">
    <property type="entry name" value="LIPASE 5"/>
    <property type="match status" value="1"/>
</dbReference>
<dbReference type="Gene3D" id="3.40.50.1820">
    <property type="entry name" value="alpha/beta hydrolase"/>
    <property type="match status" value="1"/>
</dbReference>
<sequence>MTRAGACAAVVIGACIALALTVCAPAANALRSVAGAGELLNYQRVDDPDFAMPGAGTVYSVQYNSRGADGRLTPVRGTVWFPTAAAPATGYPVVAAGHGTSGLGDECTLPRAFASAGPSYGPYYGPWLKQGFVLVAPEYAGIGGPGVHPYLDRRVAGANMIDAVRAARQLGDRVGVDVDGRFATTGGSQGGHASLSAGDVAAEYAPELTLLGTTAVAPPVYIDRYLSLLGPHIPAVPVPDYVTYLSYVLRGLQASRPGLDVNAYLTPVGRTMLRAAETLCYPDMVARSRGLGVGDILAEPLHSGPLMAAVRDVQVIPASGFTRPILIHQGIADVTAFSPLTDQFVADVRAAGTRVDYRTSMAGHGVGPQAEVQSAQWARSLWRADVG</sequence>
<dbReference type="PANTHER" id="PTHR34853">
    <property type="match status" value="1"/>
</dbReference>
<keyword evidence="1" id="KW-0732">Signal</keyword>
<dbReference type="RefSeq" id="WP_344782746.1">
    <property type="nucleotide sequence ID" value="NZ_BAAAZW010000004.1"/>
</dbReference>
<dbReference type="InterPro" id="IPR029058">
    <property type="entry name" value="AB_hydrolase_fold"/>
</dbReference>
<proteinExistence type="predicted"/>
<reference evidence="3" key="1">
    <citation type="journal article" date="2019" name="Int. J. Syst. Evol. Microbiol.">
        <title>The Global Catalogue of Microorganisms (GCM) 10K type strain sequencing project: providing services to taxonomists for standard genome sequencing and annotation.</title>
        <authorList>
            <consortium name="The Broad Institute Genomics Platform"/>
            <consortium name="The Broad Institute Genome Sequencing Center for Infectious Disease"/>
            <person name="Wu L."/>
            <person name="Ma J."/>
        </authorList>
    </citation>
    <scope>NUCLEOTIDE SEQUENCE [LARGE SCALE GENOMIC DNA]</scope>
    <source>
        <strain evidence="3">JCM 16923</strain>
    </source>
</reference>
<dbReference type="Pfam" id="PF03583">
    <property type="entry name" value="LIP"/>
    <property type="match status" value="1"/>
</dbReference>
<dbReference type="PIRSF" id="PIRSF029171">
    <property type="entry name" value="Esterase_LipA"/>
    <property type="match status" value="1"/>
</dbReference>